<accession>A0A0E9UXX3</accession>
<organism evidence="1">
    <name type="scientific">Anguilla anguilla</name>
    <name type="common">European freshwater eel</name>
    <name type="synonym">Muraena anguilla</name>
    <dbReference type="NCBI Taxonomy" id="7936"/>
    <lineage>
        <taxon>Eukaryota</taxon>
        <taxon>Metazoa</taxon>
        <taxon>Chordata</taxon>
        <taxon>Craniata</taxon>
        <taxon>Vertebrata</taxon>
        <taxon>Euteleostomi</taxon>
        <taxon>Actinopterygii</taxon>
        <taxon>Neopterygii</taxon>
        <taxon>Teleostei</taxon>
        <taxon>Anguilliformes</taxon>
        <taxon>Anguillidae</taxon>
        <taxon>Anguilla</taxon>
    </lineage>
</organism>
<evidence type="ECO:0000313" key="1">
    <source>
        <dbReference type="EMBL" id="JAH69803.1"/>
    </source>
</evidence>
<sequence>MKDKVAVACAPVCCPVLLLYFQSAVSCLGENLMS</sequence>
<dbReference type="AlphaFoldDB" id="A0A0E9UXX3"/>
<protein>
    <submittedName>
        <fullName evidence="1">Uncharacterized protein</fullName>
    </submittedName>
</protein>
<reference evidence="1" key="2">
    <citation type="journal article" date="2015" name="Fish Shellfish Immunol.">
        <title>Early steps in the European eel (Anguilla anguilla)-Vibrio vulnificus interaction in the gills: Role of the RtxA13 toxin.</title>
        <authorList>
            <person name="Callol A."/>
            <person name="Pajuelo D."/>
            <person name="Ebbesson L."/>
            <person name="Teles M."/>
            <person name="MacKenzie S."/>
            <person name="Amaro C."/>
        </authorList>
    </citation>
    <scope>NUCLEOTIDE SEQUENCE</scope>
</reference>
<reference evidence="1" key="1">
    <citation type="submission" date="2014-11" db="EMBL/GenBank/DDBJ databases">
        <authorList>
            <person name="Amaro Gonzalez C."/>
        </authorList>
    </citation>
    <scope>NUCLEOTIDE SEQUENCE</scope>
</reference>
<dbReference type="PROSITE" id="PS51257">
    <property type="entry name" value="PROKAR_LIPOPROTEIN"/>
    <property type="match status" value="1"/>
</dbReference>
<proteinExistence type="predicted"/>
<dbReference type="EMBL" id="GBXM01038774">
    <property type="protein sequence ID" value="JAH69803.1"/>
    <property type="molecule type" value="Transcribed_RNA"/>
</dbReference>
<name>A0A0E9UXX3_ANGAN</name>